<keyword evidence="1" id="KW-0812">Transmembrane</keyword>
<keyword evidence="1" id="KW-1133">Transmembrane helix</keyword>
<sequence>MNKKYKSKVNDLWIWGCEVILALFGVMLVTISTTRICGVLLLAMVFLLPVAMFFGTWYSMENNYLFIRCLGIETYKIPYEDILNVTPVRNHEKDRSPALSPYRIRVDYKKDGKITWLHISPRERDEFQQLLRRKVYETNRRCG</sequence>
<keyword evidence="1" id="KW-0472">Membrane</keyword>
<organism evidence="3 4">
    <name type="scientific">Candidatus Blautia gallistercoris</name>
    <dbReference type="NCBI Taxonomy" id="2838490"/>
    <lineage>
        <taxon>Bacteria</taxon>
        <taxon>Bacillati</taxon>
        <taxon>Bacillota</taxon>
        <taxon>Clostridia</taxon>
        <taxon>Lachnospirales</taxon>
        <taxon>Lachnospiraceae</taxon>
        <taxon>Blautia</taxon>
    </lineage>
</organism>
<feature type="transmembrane region" description="Helical" evidence="1">
    <location>
        <begin position="12"/>
        <end position="32"/>
    </location>
</feature>
<evidence type="ECO:0000259" key="2">
    <source>
        <dbReference type="Pfam" id="PF06713"/>
    </source>
</evidence>
<reference evidence="3" key="1">
    <citation type="journal article" date="2021" name="PeerJ">
        <title>Extensive microbial diversity within the chicken gut microbiome revealed by metagenomics and culture.</title>
        <authorList>
            <person name="Gilroy R."/>
            <person name="Ravi A."/>
            <person name="Getino M."/>
            <person name="Pursley I."/>
            <person name="Horton D.L."/>
            <person name="Alikhan N.F."/>
            <person name="Baker D."/>
            <person name="Gharbi K."/>
            <person name="Hall N."/>
            <person name="Watson M."/>
            <person name="Adriaenssens E.M."/>
            <person name="Foster-Nyarko E."/>
            <person name="Jarju S."/>
            <person name="Secka A."/>
            <person name="Antonio M."/>
            <person name="Oren A."/>
            <person name="Chaudhuri R.R."/>
            <person name="La Ragione R."/>
            <person name="Hildebrand F."/>
            <person name="Pallen M.J."/>
        </authorList>
    </citation>
    <scope>NUCLEOTIDE SEQUENCE</scope>
    <source>
        <strain evidence="3">ChiSjej1B19-8411</strain>
    </source>
</reference>
<dbReference type="Proteomes" id="UP000886817">
    <property type="component" value="Unassembled WGS sequence"/>
</dbReference>
<evidence type="ECO:0000313" key="3">
    <source>
        <dbReference type="EMBL" id="HIX60325.1"/>
    </source>
</evidence>
<dbReference type="InterPro" id="IPR009589">
    <property type="entry name" value="PH_YyaB-like"/>
</dbReference>
<dbReference type="EMBL" id="DXEX01000244">
    <property type="protein sequence ID" value="HIX60325.1"/>
    <property type="molecule type" value="Genomic_DNA"/>
</dbReference>
<dbReference type="AlphaFoldDB" id="A0A9D2B412"/>
<dbReference type="Pfam" id="PF06713">
    <property type="entry name" value="bPH_4"/>
    <property type="match status" value="1"/>
</dbReference>
<accession>A0A9D2B412</accession>
<feature type="transmembrane region" description="Helical" evidence="1">
    <location>
        <begin position="38"/>
        <end position="58"/>
    </location>
</feature>
<comment type="caution">
    <text evidence="3">The sequence shown here is derived from an EMBL/GenBank/DDBJ whole genome shotgun (WGS) entry which is preliminary data.</text>
</comment>
<evidence type="ECO:0000313" key="4">
    <source>
        <dbReference type="Proteomes" id="UP000886817"/>
    </source>
</evidence>
<name>A0A9D2B412_9FIRM</name>
<gene>
    <name evidence="3" type="ORF">IAA45_11515</name>
</gene>
<evidence type="ECO:0000256" key="1">
    <source>
        <dbReference type="SAM" id="Phobius"/>
    </source>
</evidence>
<protein>
    <submittedName>
        <fullName evidence="3">PH domain-containing protein</fullName>
    </submittedName>
</protein>
<dbReference type="GO" id="GO:0030153">
    <property type="term" value="P:bacteriocin immunity"/>
    <property type="evidence" value="ECO:0007669"/>
    <property type="project" value="InterPro"/>
</dbReference>
<proteinExistence type="predicted"/>
<feature type="domain" description="Uncharacterized protein YyaB-like PH" evidence="2">
    <location>
        <begin position="56"/>
        <end position="134"/>
    </location>
</feature>
<reference evidence="3" key="2">
    <citation type="submission" date="2021-04" db="EMBL/GenBank/DDBJ databases">
        <authorList>
            <person name="Gilroy R."/>
        </authorList>
    </citation>
    <scope>NUCLEOTIDE SEQUENCE</scope>
    <source>
        <strain evidence="3">ChiSjej1B19-8411</strain>
    </source>
</reference>